<organism evidence="1 2">
    <name type="scientific">Melastoma candidum</name>
    <dbReference type="NCBI Taxonomy" id="119954"/>
    <lineage>
        <taxon>Eukaryota</taxon>
        <taxon>Viridiplantae</taxon>
        <taxon>Streptophyta</taxon>
        <taxon>Embryophyta</taxon>
        <taxon>Tracheophyta</taxon>
        <taxon>Spermatophyta</taxon>
        <taxon>Magnoliopsida</taxon>
        <taxon>eudicotyledons</taxon>
        <taxon>Gunneridae</taxon>
        <taxon>Pentapetalae</taxon>
        <taxon>rosids</taxon>
        <taxon>malvids</taxon>
        <taxon>Myrtales</taxon>
        <taxon>Melastomataceae</taxon>
        <taxon>Melastomatoideae</taxon>
        <taxon>Melastomateae</taxon>
        <taxon>Melastoma</taxon>
    </lineage>
</organism>
<protein>
    <submittedName>
        <fullName evidence="1">Uncharacterized protein</fullName>
    </submittedName>
</protein>
<reference evidence="2" key="1">
    <citation type="journal article" date="2023" name="Front. Plant Sci.">
        <title>Chromosomal-level genome assembly of Melastoma candidum provides insights into trichome evolution.</title>
        <authorList>
            <person name="Zhong Y."/>
            <person name="Wu W."/>
            <person name="Sun C."/>
            <person name="Zou P."/>
            <person name="Liu Y."/>
            <person name="Dai S."/>
            <person name="Zhou R."/>
        </authorList>
    </citation>
    <scope>NUCLEOTIDE SEQUENCE [LARGE SCALE GENOMIC DNA]</scope>
</reference>
<evidence type="ECO:0000313" key="2">
    <source>
        <dbReference type="Proteomes" id="UP001057402"/>
    </source>
</evidence>
<dbReference type="EMBL" id="CM042885">
    <property type="protein sequence ID" value="KAI4366636.1"/>
    <property type="molecule type" value="Genomic_DNA"/>
</dbReference>
<sequence length="316" mass="34022">MPSSLAVSRSTSGSGGELVVAWMAGLHEKNAFYVVRKGDVVGVYENLTDCVAEAGSSGHSPAVTVLKGYNLRGGQTEEYLKSYGLKNALYSVHASALENGIFGQLFPSGIQQIIPPAGASTGHSSSRKVKRTAEFLRPEADVNGFAMTSSLTSSKKRAKLEGFFPSQAISPDYPSCTLEFDGAAKGNPGPAGAGAIVRSEDGSVVFQLREGVGRATNNAAEYRALILGLRYALEKGYQQIRVRGDSKLVCMQVQGLWKMKSENLANLHKLAKELRDRFTCFQINHVLREFNAEADALANKAILLKDGEIEVDCVRK</sequence>
<keyword evidence="2" id="KW-1185">Reference proteome</keyword>
<evidence type="ECO:0000313" key="1">
    <source>
        <dbReference type="EMBL" id="KAI4366636.1"/>
    </source>
</evidence>
<proteinExistence type="predicted"/>
<accession>A0ACB9QJZ1</accession>
<gene>
    <name evidence="1" type="ORF">MLD38_022490</name>
</gene>
<comment type="caution">
    <text evidence="1">The sequence shown here is derived from an EMBL/GenBank/DDBJ whole genome shotgun (WGS) entry which is preliminary data.</text>
</comment>
<dbReference type="Proteomes" id="UP001057402">
    <property type="component" value="Chromosome 6"/>
</dbReference>
<name>A0ACB9QJZ1_9MYRT</name>